<reference evidence="3" key="1">
    <citation type="journal article" date="2019" name="Int. J. Syst. Evol. Microbiol.">
        <title>The Global Catalogue of Microorganisms (GCM) 10K type strain sequencing project: providing services to taxonomists for standard genome sequencing and annotation.</title>
        <authorList>
            <consortium name="The Broad Institute Genomics Platform"/>
            <consortium name="The Broad Institute Genome Sequencing Center for Infectious Disease"/>
            <person name="Wu L."/>
            <person name="Ma J."/>
        </authorList>
    </citation>
    <scope>NUCLEOTIDE SEQUENCE [LARGE SCALE GENOMIC DNA]</scope>
    <source>
        <strain evidence="3">KCTC 52042</strain>
    </source>
</reference>
<feature type="transmembrane region" description="Helical" evidence="1">
    <location>
        <begin position="94"/>
        <end position="116"/>
    </location>
</feature>
<gene>
    <name evidence="2" type="ORF">ACFSVN_10000</name>
</gene>
<organism evidence="2 3">
    <name type="scientific">Gracilimonas halophila</name>
    <dbReference type="NCBI Taxonomy" id="1834464"/>
    <lineage>
        <taxon>Bacteria</taxon>
        <taxon>Pseudomonadati</taxon>
        <taxon>Balneolota</taxon>
        <taxon>Balneolia</taxon>
        <taxon>Balneolales</taxon>
        <taxon>Balneolaceae</taxon>
        <taxon>Gracilimonas</taxon>
    </lineage>
</organism>
<dbReference type="RefSeq" id="WP_390301824.1">
    <property type="nucleotide sequence ID" value="NZ_JBHULI010000024.1"/>
</dbReference>
<dbReference type="Proteomes" id="UP001597460">
    <property type="component" value="Unassembled WGS sequence"/>
</dbReference>
<proteinExistence type="predicted"/>
<accession>A0ABW5JL97</accession>
<name>A0ABW5JL97_9BACT</name>
<evidence type="ECO:0000256" key="1">
    <source>
        <dbReference type="SAM" id="Phobius"/>
    </source>
</evidence>
<keyword evidence="1" id="KW-0812">Transmembrane</keyword>
<evidence type="ECO:0000313" key="2">
    <source>
        <dbReference type="EMBL" id="MFD2532777.1"/>
    </source>
</evidence>
<protein>
    <submittedName>
        <fullName evidence="2">Uncharacterized protein</fullName>
    </submittedName>
</protein>
<feature type="transmembrane region" description="Helical" evidence="1">
    <location>
        <begin position="128"/>
        <end position="147"/>
    </location>
</feature>
<feature type="transmembrane region" description="Helical" evidence="1">
    <location>
        <begin position="67"/>
        <end position="87"/>
    </location>
</feature>
<keyword evidence="1" id="KW-0472">Membrane</keyword>
<sequence>MKKTVLVTIYILFHLFVLREIRTNMFAWQTQTFVSDGVPQIEEVSINNLGTRLVYIEYETEDFQKIWHYKFPFGFFFLLGMIGLILIGSNKNFYLILTAIHLIVAIIAGFIFYYLIDQSVWWLAVCDMLSRYFIPLASIGIIPLSFLEKRNLLHEEKAP</sequence>
<evidence type="ECO:0000313" key="3">
    <source>
        <dbReference type="Proteomes" id="UP001597460"/>
    </source>
</evidence>
<dbReference type="EMBL" id="JBHULI010000024">
    <property type="protein sequence ID" value="MFD2532777.1"/>
    <property type="molecule type" value="Genomic_DNA"/>
</dbReference>
<keyword evidence="3" id="KW-1185">Reference proteome</keyword>
<comment type="caution">
    <text evidence="2">The sequence shown here is derived from an EMBL/GenBank/DDBJ whole genome shotgun (WGS) entry which is preliminary data.</text>
</comment>
<keyword evidence="1" id="KW-1133">Transmembrane helix</keyword>